<evidence type="ECO:0000256" key="5">
    <source>
        <dbReference type="PIRSR" id="PIRSR000190-2"/>
    </source>
</evidence>
<dbReference type="InterPro" id="IPR012349">
    <property type="entry name" value="Split_barrel_FMN-bd"/>
</dbReference>
<dbReference type="OrthoDB" id="5645701at2"/>
<dbReference type="GO" id="GO:0010181">
    <property type="term" value="F:FMN binding"/>
    <property type="evidence" value="ECO:0007669"/>
    <property type="project" value="InterPro"/>
</dbReference>
<organism evidence="8 9">
    <name type="scientific">Legionella steelei</name>
    <dbReference type="NCBI Taxonomy" id="947033"/>
    <lineage>
        <taxon>Bacteria</taxon>
        <taxon>Pseudomonadati</taxon>
        <taxon>Pseudomonadota</taxon>
        <taxon>Gammaproteobacteria</taxon>
        <taxon>Legionellales</taxon>
        <taxon>Legionellaceae</taxon>
        <taxon>Legionella</taxon>
    </lineage>
</organism>
<evidence type="ECO:0000259" key="7">
    <source>
        <dbReference type="Pfam" id="PF10590"/>
    </source>
</evidence>
<comment type="similarity">
    <text evidence="1">Belongs to the pyridoxamine 5'-phosphate oxidase family.</text>
</comment>
<accession>A0A0W0ZDS0</accession>
<name>A0A0W0ZDS0_9GAMM</name>
<dbReference type="STRING" id="947033.Lste_3563"/>
<evidence type="ECO:0000256" key="1">
    <source>
        <dbReference type="ARBA" id="ARBA00007301"/>
    </source>
</evidence>
<feature type="binding site" evidence="5">
    <location>
        <begin position="56"/>
        <end position="57"/>
    </location>
    <ligand>
        <name>FMN</name>
        <dbReference type="ChEBI" id="CHEBI:58210"/>
    </ligand>
</feature>
<evidence type="ECO:0000313" key="8">
    <source>
        <dbReference type="EMBL" id="KTD67357.1"/>
    </source>
</evidence>
<dbReference type="PIRSF" id="PIRSF000190">
    <property type="entry name" value="Pyd_amn-ph_oxd"/>
    <property type="match status" value="1"/>
</dbReference>
<protein>
    <submittedName>
        <fullName evidence="8">Pyridoxamine 5'-phosphate oxidase</fullName>
    </submittedName>
</protein>
<dbReference type="PATRIC" id="fig|947033.5.peg.3788"/>
<keyword evidence="3 5" id="KW-0288">FMN</keyword>
<dbReference type="PANTHER" id="PTHR10851:SF0">
    <property type="entry name" value="PYRIDOXINE-5'-PHOSPHATE OXIDASE"/>
    <property type="match status" value="1"/>
</dbReference>
<evidence type="ECO:0000256" key="4">
    <source>
        <dbReference type="ARBA" id="ARBA00023002"/>
    </source>
</evidence>
<comment type="caution">
    <text evidence="8">The sequence shown here is derived from an EMBL/GenBank/DDBJ whole genome shotgun (WGS) entry which is preliminary data.</text>
</comment>
<dbReference type="InterPro" id="IPR011576">
    <property type="entry name" value="Pyridox_Oxase_N"/>
</dbReference>
<dbReference type="GO" id="GO:0004733">
    <property type="term" value="F:pyridoxamine phosphate oxidase activity"/>
    <property type="evidence" value="ECO:0007669"/>
    <property type="project" value="InterPro"/>
</dbReference>
<keyword evidence="2" id="KW-0285">Flavoprotein</keyword>
<dbReference type="EMBL" id="LNYY01000021">
    <property type="protein sequence ID" value="KTD67357.1"/>
    <property type="molecule type" value="Genomic_DNA"/>
</dbReference>
<dbReference type="Gene3D" id="2.30.110.10">
    <property type="entry name" value="Electron Transport, Fmn-binding Protein, Chain A"/>
    <property type="match status" value="1"/>
</dbReference>
<dbReference type="Proteomes" id="UP000054926">
    <property type="component" value="Unassembled WGS sequence"/>
</dbReference>
<evidence type="ECO:0000259" key="6">
    <source>
        <dbReference type="Pfam" id="PF01243"/>
    </source>
</evidence>
<evidence type="ECO:0000256" key="3">
    <source>
        <dbReference type="ARBA" id="ARBA00022643"/>
    </source>
</evidence>
<comment type="cofactor">
    <cofactor evidence="5">
        <name>FMN</name>
        <dbReference type="ChEBI" id="CHEBI:58210"/>
    </cofactor>
    <text evidence="5">Binds 1 FMN per subunit.</text>
</comment>
<proteinExistence type="inferred from homology"/>
<sequence length="194" mass="22597">MQANPIIELSLWLEREREAGAPNPNHAVLSSTAIDGAAHSRVVAVREISDEGILFFTQKGTRKVMELKSNPRVSLVFWLELLQREVIIEGNAQFLNDAENKKYWETYPQWAQIRFLSYAATSMHAIESKEVLEGKRQKIEDSFHGESIPLSPEYCGFRIQPQRFVFYAYRQDELSDVWEYGLKQNQWYLQRLSP</sequence>
<dbReference type="InterPro" id="IPR000659">
    <property type="entry name" value="Pyridox_Oxase"/>
</dbReference>
<reference evidence="8 9" key="1">
    <citation type="submission" date="2015-11" db="EMBL/GenBank/DDBJ databases">
        <title>Genomic analysis of 38 Legionella species identifies large and diverse effector repertoires.</title>
        <authorList>
            <person name="Burstein D."/>
            <person name="Amaro F."/>
            <person name="Zusman T."/>
            <person name="Lifshitz Z."/>
            <person name="Cohen O."/>
            <person name="Gilbert J.A."/>
            <person name="Pupko T."/>
            <person name="Shuman H.A."/>
            <person name="Segal G."/>
        </authorList>
    </citation>
    <scope>NUCLEOTIDE SEQUENCE [LARGE SCALE GENOMIC DNA]</scope>
    <source>
        <strain evidence="8 9">IMVS3376</strain>
    </source>
</reference>
<dbReference type="AlphaFoldDB" id="A0A0W0ZDS0"/>
<dbReference type="RefSeq" id="WP_058512350.1">
    <property type="nucleotide sequence ID" value="NZ_DAIOMV010000001.1"/>
</dbReference>
<feature type="domain" description="Pyridoxamine 5'-phosphate oxidase N-terminal" evidence="6">
    <location>
        <begin position="18"/>
        <end position="135"/>
    </location>
</feature>
<feature type="domain" description="Pyridoxine 5'-phosphate oxidase dimerisation C-terminal" evidence="7">
    <location>
        <begin position="154"/>
        <end position="194"/>
    </location>
</feature>
<dbReference type="GO" id="GO:0008615">
    <property type="term" value="P:pyridoxine biosynthetic process"/>
    <property type="evidence" value="ECO:0007669"/>
    <property type="project" value="InterPro"/>
</dbReference>
<dbReference type="SUPFAM" id="SSF50475">
    <property type="entry name" value="FMN-binding split barrel"/>
    <property type="match status" value="1"/>
</dbReference>
<feature type="binding site" evidence="5">
    <location>
        <position position="62"/>
    </location>
    <ligand>
        <name>FMN</name>
        <dbReference type="ChEBI" id="CHEBI:58210"/>
    </ligand>
</feature>
<evidence type="ECO:0000313" key="9">
    <source>
        <dbReference type="Proteomes" id="UP000054926"/>
    </source>
</evidence>
<dbReference type="InterPro" id="IPR019576">
    <property type="entry name" value="Pyridoxamine_oxidase_dimer_C"/>
</dbReference>
<dbReference type="Pfam" id="PF10590">
    <property type="entry name" value="PNP_phzG_C"/>
    <property type="match status" value="1"/>
</dbReference>
<gene>
    <name evidence="8" type="ORF">Lste_3563</name>
</gene>
<dbReference type="Pfam" id="PF01243">
    <property type="entry name" value="PNPOx_N"/>
    <property type="match status" value="1"/>
</dbReference>
<keyword evidence="9" id="KW-1185">Reference proteome</keyword>
<feature type="binding site" evidence="5">
    <location>
        <position position="63"/>
    </location>
    <ligand>
        <name>FMN</name>
        <dbReference type="ChEBI" id="CHEBI:58210"/>
    </ligand>
</feature>
<evidence type="ECO:0000256" key="2">
    <source>
        <dbReference type="ARBA" id="ARBA00022630"/>
    </source>
</evidence>
<dbReference type="PANTHER" id="PTHR10851">
    <property type="entry name" value="PYRIDOXINE-5-PHOSPHATE OXIDASE"/>
    <property type="match status" value="1"/>
</dbReference>
<keyword evidence="4" id="KW-0560">Oxidoreductase</keyword>